<dbReference type="Pfam" id="PF08797">
    <property type="entry name" value="HIRAN"/>
    <property type="match status" value="1"/>
</dbReference>
<accession>A0A1D6E7U7</accession>
<reference evidence="3" key="1">
    <citation type="submission" date="2015-12" db="EMBL/GenBank/DDBJ databases">
        <title>Update maize B73 reference genome by single molecule sequencing technologies.</title>
        <authorList>
            <consortium name="Maize Genome Sequencing Project"/>
            <person name="Ware D."/>
        </authorList>
    </citation>
    <scope>NUCLEOTIDE SEQUENCE [LARGE SCALE GENOMIC DNA]</scope>
    <source>
        <tissue evidence="3">Seedling</tissue>
    </source>
</reference>
<dbReference type="GO" id="GO:0003676">
    <property type="term" value="F:nucleic acid binding"/>
    <property type="evidence" value="ECO:0007669"/>
    <property type="project" value="InterPro"/>
</dbReference>
<evidence type="ECO:0000313" key="3">
    <source>
        <dbReference type="EMBL" id="ONM16493.1"/>
    </source>
</evidence>
<dbReference type="STRING" id="4577.A0A1D6E7U7"/>
<dbReference type="GO" id="GO:0008270">
    <property type="term" value="F:zinc ion binding"/>
    <property type="evidence" value="ECO:0007669"/>
    <property type="project" value="InterPro"/>
</dbReference>
<dbReference type="InterPro" id="IPR014905">
    <property type="entry name" value="HIRAN"/>
</dbReference>
<proteinExistence type="predicted"/>
<dbReference type="EMBL" id="CM007648">
    <property type="protein sequence ID" value="ONM16493.1"/>
    <property type="molecule type" value="Genomic_DNA"/>
</dbReference>
<keyword evidence="1" id="KW-0479">Metal-binding</keyword>
<dbReference type="AlphaFoldDB" id="A0A1D6E7U7"/>
<evidence type="ECO:0000256" key="1">
    <source>
        <dbReference type="ARBA" id="ARBA00022723"/>
    </source>
</evidence>
<name>A0A1D6E7U7_MAIZE</name>
<keyword evidence="2" id="KW-0378">Hydrolase</keyword>
<gene>
    <name evidence="3" type="ORF">ZEAMMB73_Zm00001d003236</name>
</gene>
<evidence type="ECO:0000256" key="2">
    <source>
        <dbReference type="ARBA" id="ARBA00022801"/>
    </source>
</evidence>
<dbReference type="InParanoid" id="A0A1D6E7U7"/>
<dbReference type="GO" id="GO:0016818">
    <property type="term" value="F:hydrolase activity, acting on acid anhydrides, in phosphorus-containing anhydrides"/>
    <property type="evidence" value="ECO:0007669"/>
    <property type="project" value="InterPro"/>
</dbReference>
<organism evidence="3">
    <name type="scientific">Zea mays</name>
    <name type="common">Maize</name>
    <dbReference type="NCBI Taxonomy" id="4577"/>
    <lineage>
        <taxon>Eukaryota</taxon>
        <taxon>Viridiplantae</taxon>
        <taxon>Streptophyta</taxon>
        <taxon>Embryophyta</taxon>
        <taxon>Tracheophyta</taxon>
        <taxon>Spermatophyta</taxon>
        <taxon>Magnoliopsida</taxon>
        <taxon>Liliopsida</taxon>
        <taxon>Poales</taxon>
        <taxon>Poaceae</taxon>
        <taxon>PACMAD clade</taxon>
        <taxon>Panicoideae</taxon>
        <taxon>Andropogonodae</taxon>
        <taxon>Andropogoneae</taxon>
        <taxon>Tripsacinae</taxon>
        <taxon>Zea</taxon>
    </lineage>
</organism>
<sequence length="72" mass="7803">MTAKKALALAQFVHFSTKRAREIGKLPPKWTQCLVPLVNSSTVKIQGKLVFPTIARVPNDVAEVDAGDIALC</sequence>
<protein>
    <submittedName>
        <fullName evidence="3">OSJNBa0096F01.3-like protein</fullName>
    </submittedName>
</protein>